<dbReference type="EMBL" id="FNVU01000002">
    <property type="protein sequence ID" value="SEF96387.1"/>
    <property type="molecule type" value="Genomic_DNA"/>
</dbReference>
<dbReference type="AlphaFoldDB" id="A0A1H5WC57"/>
<feature type="compositionally biased region" description="Gly residues" evidence="1">
    <location>
        <begin position="267"/>
        <end position="277"/>
    </location>
</feature>
<feature type="compositionally biased region" description="Basic residues" evidence="1">
    <location>
        <begin position="245"/>
        <end position="264"/>
    </location>
</feature>
<protein>
    <submittedName>
        <fullName evidence="2">Uncharacterized protein</fullName>
    </submittedName>
</protein>
<feature type="compositionally biased region" description="Gly residues" evidence="1">
    <location>
        <begin position="32"/>
        <end position="44"/>
    </location>
</feature>
<feature type="compositionally biased region" description="Low complexity" evidence="1">
    <location>
        <begin position="301"/>
        <end position="310"/>
    </location>
</feature>
<sequence length="310" mass="31839">MPLPRGRGALTDEGCPLLPGTGVPLRIEGVPSPGGGGALAGDGNHQGRGELRAQPARRSRGPTRPAPTAKSPDHRPVAGSSRSSPRPCKAPSARKGTPRPGKGHPRGRTAPSRGARNCALSQHGAAGDPHAQPPRRSPRTTGRWPVARAVPRAPAKHPQPARAPGTGSGAPSRQDRTLQGREELRAQPARRSRGPTRPAPTAKPPDHRPVAGSSRSSPRPCKAPSARKGTPAPGKGHLQPQGHPARGRRRSRRHPAREKHRRPGGHPSSGGGQGDPGGRATPASRGGRRPDAATPGPPAPATSASPPAQA</sequence>
<gene>
    <name evidence="2" type="ORF">SAMN05216223_102612</name>
</gene>
<feature type="compositionally biased region" description="Basic and acidic residues" evidence="1">
    <location>
        <begin position="173"/>
        <end position="185"/>
    </location>
</feature>
<evidence type="ECO:0000313" key="2">
    <source>
        <dbReference type="EMBL" id="SEF96387.1"/>
    </source>
</evidence>
<accession>A0A1H5WC57</accession>
<feature type="region of interest" description="Disordered" evidence="1">
    <location>
        <begin position="1"/>
        <end position="310"/>
    </location>
</feature>
<name>A0A1H5WC57_9ACTN</name>
<evidence type="ECO:0000256" key="1">
    <source>
        <dbReference type="SAM" id="MobiDB-lite"/>
    </source>
</evidence>
<organism evidence="2 3">
    <name type="scientific">Actinacidiphila yanglinensis</name>
    <dbReference type="NCBI Taxonomy" id="310779"/>
    <lineage>
        <taxon>Bacteria</taxon>
        <taxon>Bacillati</taxon>
        <taxon>Actinomycetota</taxon>
        <taxon>Actinomycetes</taxon>
        <taxon>Kitasatosporales</taxon>
        <taxon>Streptomycetaceae</taxon>
        <taxon>Actinacidiphila</taxon>
    </lineage>
</organism>
<dbReference type="Proteomes" id="UP000236754">
    <property type="component" value="Unassembled WGS sequence"/>
</dbReference>
<evidence type="ECO:0000313" key="3">
    <source>
        <dbReference type="Proteomes" id="UP000236754"/>
    </source>
</evidence>
<proteinExistence type="predicted"/>
<reference evidence="2 3" key="1">
    <citation type="submission" date="2016-10" db="EMBL/GenBank/DDBJ databases">
        <authorList>
            <person name="de Groot N.N."/>
        </authorList>
    </citation>
    <scope>NUCLEOTIDE SEQUENCE [LARGE SCALE GENOMIC DNA]</scope>
    <source>
        <strain evidence="2 3">CGMCC 4.2023</strain>
    </source>
</reference>
<keyword evidence="3" id="KW-1185">Reference proteome</keyword>